<feature type="transmembrane region" description="Helical" evidence="1">
    <location>
        <begin position="33"/>
        <end position="55"/>
    </location>
</feature>
<dbReference type="Proteomes" id="UP000298484">
    <property type="component" value="Unassembled WGS sequence"/>
</dbReference>
<gene>
    <name evidence="2" type="ORF">E4U82_11130</name>
</gene>
<keyword evidence="1" id="KW-1133">Transmembrane helix</keyword>
<name>A0A4Y9ACR2_9BACI</name>
<comment type="caution">
    <text evidence="2">The sequence shown here is derived from an EMBL/GenBank/DDBJ whole genome shotgun (WGS) entry which is preliminary data.</text>
</comment>
<accession>A0A4Y9ACR2</accession>
<proteinExistence type="predicted"/>
<protein>
    <submittedName>
        <fullName evidence="2">Uncharacterized protein</fullName>
    </submittedName>
</protein>
<dbReference type="OrthoDB" id="2439445at2"/>
<dbReference type="AlphaFoldDB" id="A0A4Y9ACR2"/>
<evidence type="ECO:0000256" key="1">
    <source>
        <dbReference type="SAM" id="Phobius"/>
    </source>
</evidence>
<organism evidence="2 3">
    <name type="scientific">Lentibacillus salicampi</name>
    <dbReference type="NCBI Taxonomy" id="175306"/>
    <lineage>
        <taxon>Bacteria</taxon>
        <taxon>Bacillati</taxon>
        <taxon>Bacillota</taxon>
        <taxon>Bacilli</taxon>
        <taxon>Bacillales</taxon>
        <taxon>Bacillaceae</taxon>
        <taxon>Lentibacillus</taxon>
    </lineage>
</organism>
<keyword evidence="3" id="KW-1185">Reference proteome</keyword>
<evidence type="ECO:0000313" key="2">
    <source>
        <dbReference type="EMBL" id="TFJ92710.1"/>
    </source>
</evidence>
<dbReference type="EMBL" id="SRHY01000017">
    <property type="protein sequence ID" value="TFJ92710.1"/>
    <property type="molecule type" value="Genomic_DNA"/>
</dbReference>
<evidence type="ECO:0000313" key="3">
    <source>
        <dbReference type="Proteomes" id="UP000298484"/>
    </source>
</evidence>
<reference evidence="2 3" key="1">
    <citation type="submission" date="2019-03" db="EMBL/GenBank/DDBJ databases">
        <title>Genome sequence of Lentibacillus salicampi ATCC BAA-719.</title>
        <authorList>
            <person name="Maclea K.S."/>
            <person name="Simoes Junior M."/>
        </authorList>
    </citation>
    <scope>NUCLEOTIDE SEQUENCE [LARGE SCALE GENOMIC DNA]</scope>
    <source>
        <strain evidence="2 3">ATCC BAA-719</strain>
    </source>
</reference>
<sequence length="61" mass="6470">MHHSTLLYFACVLAGFALANVPASSIITGELTSFLNVIGGIVVIIFSAAILYLGFRSLLNK</sequence>
<keyword evidence="1" id="KW-0472">Membrane</keyword>
<keyword evidence="1" id="KW-0812">Transmembrane</keyword>